<evidence type="ECO:0008006" key="3">
    <source>
        <dbReference type="Google" id="ProtNLM"/>
    </source>
</evidence>
<evidence type="ECO:0000313" key="2">
    <source>
        <dbReference type="Proteomes" id="UP000001946"/>
    </source>
</evidence>
<sequence length="247" mass="28433">MSIMAKKKACVFCGNTNLSNEHIFAQWLLKELGILEKDVTMTHAGFAGIPFSNRKHPFSKLVNGLVCEKCNNGWMSQLEEECKHHIINLMNLKEFKEELKFLEEHHEKVAKWAFKNVILLNSATNYRQLVPAEHYISLYEGNIPAGVFIDLAFCKKDITIEWRQTPGGLVIKNKSLPIRLAASRYTITFQIKNLLMKVVFYDSEVNTLYESKGVLRLYPQFGVNGESDIIYNDIDQFDLHGAMHEYI</sequence>
<gene>
    <name evidence="1" type="ordered locus">DSY4575</name>
</gene>
<protein>
    <recommendedName>
        <fullName evidence="3">HNH endonuclease 5 domain-containing protein</fullName>
    </recommendedName>
</protein>
<dbReference type="EMBL" id="AP008230">
    <property type="protein sequence ID" value="BAE86364.1"/>
    <property type="molecule type" value="Genomic_DNA"/>
</dbReference>
<organism evidence="1 2">
    <name type="scientific">Desulfitobacterium hafniense (strain Y51)</name>
    <dbReference type="NCBI Taxonomy" id="138119"/>
    <lineage>
        <taxon>Bacteria</taxon>
        <taxon>Bacillati</taxon>
        <taxon>Bacillota</taxon>
        <taxon>Clostridia</taxon>
        <taxon>Eubacteriales</taxon>
        <taxon>Desulfitobacteriaceae</taxon>
        <taxon>Desulfitobacterium</taxon>
    </lineage>
</organism>
<dbReference type="HOGENOM" id="CLU_1123138_0_0_9"/>
<accession>Q24NM8</accession>
<keyword evidence="2" id="KW-1185">Reference proteome</keyword>
<dbReference type="AlphaFoldDB" id="Q24NM8"/>
<proteinExistence type="predicted"/>
<dbReference type="KEGG" id="dsy:DSY4575"/>
<evidence type="ECO:0000313" key="1">
    <source>
        <dbReference type="EMBL" id="BAE86364.1"/>
    </source>
</evidence>
<dbReference type="Proteomes" id="UP000001946">
    <property type="component" value="Chromosome"/>
</dbReference>
<name>Q24NM8_DESHY</name>
<reference evidence="1 2" key="1">
    <citation type="journal article" date="2006" name="J. Bacteriol.">
        <title>Complete genome sequence of the dehalorespiring bacterium Desulfitobacterium hafniense Y51 and comparison with Dehalococcoides ethenogenes 195.</title>
        <authorList>
            <person name="Nonaka H."/>
            <person name="Keresztes G."/>
            <person name="Shinoda Y."/>
            <person name="Ikenaga Y."/>
            <person name="Abe M."/>
            <person name="Naito K."/>
            <person name="Inatomi K."/>
            <person name="Furukawa K."/>
            <person name="Inui M."/>
            <person name="Yukawa H."/>
        </authorList>
    </citation>
    <scope>NUCLEOTIDE SEQUENCE [LARGE SCALE GENOMIC DNA]</scope>
    <source>
        <strain evidence="1 2">Y51</strain>
    </source>
</reference>